<organism evidence="2 3">
    <name type="scientific">Streptomyces sodiiphilus</name>
    <dbReference type="NCBI Taxonomy" id="226217"/>
    <lineage>
        <taxon>Bacteria</taxon>
        <taxon>Bacillati</taxon>
        <taxon>Actinomycetota</taxon>
        <taxon>Actinomycetes</taxon>
        <taxon>Kitasatosporales</taxon>
        <taxon>Streptomycetaceae</taxon>
        <taxon>Streptomyces</taxon>
    </lineage>
</organism>
<protein>
    <submittedName>
        <fullName evidence="2">WGR domain-containing protein</fullName>
    </submittedName>
</protein>
<feature type="domain" description="WGR" evidence="1">
    <location>
        <begin position="1"/>
        <end position="91"/>
    </location>
</feature>
<reference evidence="2 3" key="1">
    <citation type="journal article" date="2019" name="Int. J. Syst. Evol. Microbiol.">
        <title>The Global Catalogue of Microorganisms (GCM) 10K type strain sequencing project: providing services to taxonomists for standard genome sequencing and annotation.</title>
        <authorList>
            <consortium name="The Broad Institute Genomics Platform"/>
            <consortium name="The Broad Institute Genome Sequencing Center for Infectious Disease"/>
            <person name="Wu L."/>
            <person name="Ma J."/>
        </authorList>
    </citation>
    <scope>NUCLEOTIDE SEQUENCE [LARGE SCALE GENOMIC DNA]</scope>
    <source>
        <strain evidence="2 3">JCM 13581</strain>
    </source>
</reference>
<evidence type="ECO:0000313" key="2">
    <source>
        <dbReference type="EMBL" id="GAA1919155.1"/>
    </source>
</evidence>
<comment type="caution">
    <text evidence="2">The sequence shown here is derived from an EMBL/GenBank/DDBJ whole genome shotgun (WGS) entry which is preliminary data.</text>
</comment>
<accession>A0ABN2PDV4</accession>
<dbReference type="InterPro" id="IPR002372">
    <property type="entry name" value="PQQ_rpt_dom"/>
</dbReference>
<dbReference type="InterPro" id="IPR050458">
    <property type="entry name" value="LolB"/>
</dbReference>
<dbReference type="PROSITE" id="PS51977">
    <property type="entry name" value="WGR"/>
    <property type="match status" value="1"/>
</dbReference>
<proteinExistence type="predicted"/>
<gene>
    <name evidence="2" type="ORF">GCM10009716_29900</name>
</gene>
<dbReference type="InterPro" id="IPR011047">
    <property type="entry name" value="Quinoprotein_ADH-like_sf"/>
</dbReference>
<dbReference type="EMBL" id="BAAAMJ010000030">
    <property type="protein sequence ID" value="GAA1919155.1"/>
    <property type="molecule type" value="Genomic_DNA"/>
</dbReference>
<dbReference type="CDD" id="cd07996">
    <property type="entry name" value="WGR_MMR_like"/>
    <property type="match status" value="1"/>
</dbReference>
<evidence type="ECO:0000259" key="1">
    <source>
        <dbReference type="PROSITE" id="PS51977"/>
    </source>
</evidence>
<dbReference type="PANTHER" id="PTHR30634">
    <property type="entry name" value="OUTER MEMBRANE LOLAB LIPOPROTEIN INSERTION APPARATUS"/>
    <property type="match status" value="1"/>
</dbReference>
<dbReference type="InterPro" id="IPR049809">
    <property type="entry name" value="YehF/YfeS-like_WGR"/>
</dbReference>
<dbReference type="InterPro" id="IPR008893">
    <property type="entry name" value="WGR_domain"/>
</dbReference>
<dbReference type="SUPFAM" id="SSF142921">
    <property type="entry name" value="WGR domain-like"/>
    <property type="match status" value="1"/>
</dbReference>
<evidence type="ECO:0000313" key="3">
    <source>
        <dbReference type="Proteomes" id="UP001501303"/>
    </source>
</evidence>
<dbReference type="Pfam" id="PF13360">
    <property type="entry name" value="PQQ_2"/>
    <property type="match status" value="1"/>
</dbReference>
<dbReference type="InterPro" id="IPR015943">
    <property type="entry name" value="WD40/YVTN_repeat-like_dom_sf"/>
</dbReference>
<dbReference type="RefSeq" id="WP_425581339.1">
    <property type="nucleotide sequence ID" value="NZ_BAAAMJ010000030.1"/>
</dbReference>
<dbReference type="Proteomes" id="UP001501303">
    <property type="component" value="Unassembled WGS sequence"/>
</dbReference>
<name>A0ABN2PDV4_9ACTN</name>
<dbReference type="InterPro" id="IPR036930">
    <property type="entry name" value="WGR_dom_sf"/>
</dbReference>
<dbReference type="SUPFAM" id="SSF50998">
    <property type="entry name" value="Quinoprotein alcohol dehydrogenase-like"/>
    <property type="match status" value="1"/>
</dbReference>
<sequence length="483" mass="51791">MLSVVPGTKTYLELSQDGGGAHKFYEVTVDGTTVSVRYGRIGTAGQLKTSAFPTVEKAQAAAAKKLGEKMRKGYAPAVEGARAARPVTRRQTASAPSTARAVAPVLWRFRTGASAFGIHIDADRCWVGNQAGDVHTLSHSGEVLAHYRLPDGVKCLVADDFWIYAGCDDGTVYDLSSKLPFAAYEISADVDIFWLDIHEGVLNVADRDGGLTVIDHEDEFQWSRGSSGDHAWMVRRDERAVYHGHSAGVTAWATDGSGELWHTPTRGGVLFGWQEADSVYAGTVRRVVQRLSKRDGAVLADYRCDAAVYSCATAPGGRYVFAGDSASSVYCFAEDGTRLWKLSTGGGSALSMQYRDEKLYIVTTDGSLACVDASEAAIAAAQAGTVPAPVDVKSAAALPTYTPSAEVTTLESVTAVPAGGVVVECVQEGSRLRMRVTGDGYDPQWNVQFPRHIRQPGARYVVDALHPAAGGFYRVRGEIRRLL</sequence>
<dbReference type="PANTHER" id="PTHR30634:SF13">
    <property type="entry name" value="PROTEIN YEHF"/>
    <property type="match status" value="1"/>
</dbReference>
<dbReference type="Pfam" id="PF05406">
    <property type="entry name" value="WGR"/>
    <property type="match status" value="1"/>
</dbReference>
<dbReference type="Gene3D" id="2.20.140.10">
    <property type="entry name" value="WGR domain"/>
    <property type="match status" value="1"/>
</dbReference>
<keyword evidence="3" id="KW-1185">Reference proteome</keyword>
<dbReference type="Gene3D" id="2.130.10.10">
    <property type="entry name" value="YVTN repeat-like/Quinoprotein amine dehydrogenase"/>
    <property type="match status" value="2"/>
</dbReference>
<dbReference type="SMART" id="SM00773">
    <property type="entry name" value="WGR"/>
    <property type="match status" value="1"/>
</dbReference>